<proteinExistence type="predicted"/>
<evidence type="ECO:0000313" key="2">
    <source>
        <dbReference type="Proteomes" id="UP000644147"/>
    </source>
</evidence>
<accession>A0ABS1C6M4</accession>
<sequence length="155" mass="18095">YVIGNLNEQELMNLFKNDTIEDPFFGKMNVVFDKFSNSFFLDKKITLDGVSKAVILYIETNNKESSQEQRFAFKKITKQFLIIWQAIKDFLVTTNSLLNENSLENNYRIESITLPKNLNFNRVEWELELLNLEDGFSKIVVEIVDTKPVHFSVEG</sequence>
<protein>
    <submittedName>
        <fullName evidence="1">Uncharacterized protein</fullName>
    </submittedName>
</protein>
<evidence type="ECO:0000313" key="1">
    <source>
        <dbReference type="EMBL" id="MBK0404978.1"/>
    </source>
</evidence>
<comment type="caution">
    <text evidence="1">The sequence shown here is derived from an EMBL/GenBank/DDBJ whole genome shotgun (WGS) entry which is preliminary data.</text>
</comment>
<name>A0ABS1C6M4_9BACT</name>
<keyword evidence="2" id="KW-1185">Reference proteome</keyword>
<feature type="non-terminal residue" evidence="1">
    <location>
        <position position="1"/>
    </location>
</feature>
<dbReference type="Proteomes" id="UP000644147">
    <property type="component" value="Unassembled WGS sequence"/>
</dbReference>
<reference evidence="1 2" key="1">
    <citation type="submission" date="2020-12" db="EMBL/GenBank/DDBJ databases">
        <title>Bacterial novel species Adhaeribacter sp. BT258 isolated from soil.</title>
        <authorList>
            <person name="Jung H.-Y."/>
        </authorList>
    </citation>
    <scope>NUCLEOTIDE SEQUENCE [LARGE SCALE GENOMIC DNA]</scope>
    <source>
        <strain evidence="1 2">BT258</strain>
    </source>
</reference>
<organism evidence="1 2">
    <name type="scientific">Adhaeribacter terrigena</name>
    <dbReference type="NCBI Taxonomy" id="2793070"/>
    <lineage>
        <taxon>Bacteria</taxon>
        <taxon>Pseudomonadati</taxon>
        <taxon>Bacteroidota</taxon>
        <taxon>Cytophagia</taxon>
        <taxon>Cytophagales</taxon>
        <taxon>Hymenobacteraceae</taxon>
        <taxon>Adhaeribacter</taxon>
    </lineage>
</organism>
<gene>
    <name evidence="1" type="ORF">I5M27_18480</name>
</gene>
<dbReference type="RefSeq" id="WP_200507873.1">
    <property type="nucleotide sequence ID" value="NZ_JAEHFX010000024.1"/>
</dbReference>
<dbReference type="EMBL" id="JAEHFX010000024">
    <property type="protein sequence ID" value="MBK0404978.1"/>
    <property type="molecule type" value="Genomic_DNA"/>
</dbReference>